<keyword evidence="7" id="KW-1185">Reference proteome</keyword>
<organism evidence="6 7">
    <name type="scientific">Micromonospora reichwaldensis</name>
    <dbReference type="NCBI Taxonomy" id="3075516"/>
    <lineage>
        <taxon>Bacteria</taxon>
        <taxon>Bacillati</taxon>
        <taxon>Actinomycetota</taxon>
        <taxon>Actinomycetes</taxon>
        <taxon>Micromonosporales</taxon>
        <taxon>Micromonosporaceae</taxon>
        <taxon>Micromonospora</taxon>
    </lineage>
</organism>
<dbReference type="SMART" id="SM00482">
    <property type="entry name" value="POLAc"/>
    <property type="match status" value="1"/>
</dbReference>
<name>A0ABU2WYR6_9ACTN</name>
<dbReference type="Gene3D" id="1.10.150.20">
    <property type="entry name" value="5' to 3' exonuclease, C-terminal subdomain"/>
    <property type="match status" value="1"/>
</dbReference>
<dbReference type="InterPro" id="IPR001098">
    <property type="entry name" value="DNA-dir_DNA_pol_A_palm_dom"/>
</dbReference>
<dbReference type="Proteomes" id="UP001180973">
    <property type="component" value="Unassembled WGS sequence"/>
</dbReference>
<dbReference type="Gene3D" id="3.30.70.370">
    <property type="match status" value="1"/>
</dbReference>
<keyword evidence="6" id="KW-0269">Exonuclease</keyword>
<reference evidence="6" key="1">
    <citation type="submission" date="2023-09" db="EMBL/GenBank/DDBJ databases">
        <title>30 novel species of actinomycetes from the DSMZ collection.</title>
        <authorList>
            <person name="Nouioui I."/>
        </authorList>
    </citation>
    <scope>NUCLEOTIDE SEQUENCE</scope>
    <source>
        <strain evidence="6">DSM 115977</strain>
    </source>
</reference>
<protein>
    <recommendedName>
        <fullName evidence="1">DNA-directed DNA polymerase</fullName>
        <ecNumber evidence="1">2.7.7.7</ecNumber>
    </recommendedName>
</protein>
<dbReference type="InterPro" id="IPR002298">
    <property type="entry name" value="DNA_polymerase_A"/>
</dbReference>
<comment type="caution">
    <text evidence="6">The sequence shown here is derived from an EMBL/GenBank/DDBJ whole genome shotgun (WGS) entry which is preliminary data.</text>
</comment>
<keyword evidence="6" id="KW-0378">Hydrolase</keyword>
<dbReference type="NCBIfam" id="NF011538">
    <property type="entry name" value="PRK14975.1-1"/>
    <property type="match status" value="1"/>
</dbReference>
<keyword evidence="6" id="KW-0540">Nuclease</keyword>
<dbReference type="SUPFAM" id="SSF56672">
    <property type="entry name" value="DNA/RNA polymerases"/>
    <property type="match status" value="1"/>
</dbReference>
<dbReference type="CDD" id="cd06444">
    <property type="entry name" value="DNA_pol_A"/>
    <property type="match status" value="1"/>
</dbReference>
<dbReference type="EMBL" id="JAVRFL010000021">
    <property type="protein sequence ID" value="MDT0531021.1"/>
    <property type="molecule type" value="Genomic_DNA"/>
</dbReference>
<gene>
    <name evidence="6" type="ORF">RM555_18705</name>
</gene>
<sequence length="567" mass="59357">MSQGRGRIASVLVTVASDERGGGALQTLDAAGLPVGPVQPVTDLAAAVAAREAADRPRWVWASGATVYPALLRAGVRVERCHDIELTEALLLGHAGRWGEPRSFTAAWARLTGAPVPADPPPRPAAPPGHGQGALFDALPGPPGPGVEALTRVYADQLARIAATEHPGRFRLLVAAESAGALIAVEMGAAGLPWRADVHDRLLAELLGEPSPVGGPPRRLAELAARIADAFGVRQLHADSPAELLRAFARAGVELPNTRAWVLRGVDHPAVPLVLEYKELYRIWTAHGWAWRDAWVRDGRFQPEYVPGGVVSGRWATRGGGALQIPKVIRRAVVADPGWRFVVADAGQLEPRVLAAVSGDARLAAAGGAGDLYAALAQDAFGGDRPRAKVALLGAMYGQTGGAAVPALAVLRRNYPTAFGYVEAAARTGEAGGLVRSWLGRTCPPGTAGFGDPDADVPDGGDDPQSPRARAARSRGRFTRNFVIQATAAEWASTLLATLRGRLAATGGELVFFQHDEVIVHCPAERADAVADAVTRCGEQAAALLFGDTPVRFPLDLSVVDCYADAA</sequence>
<dbReference type="EC" id="2.7.7.7" evidence="1"/>
<dbReference type="PANTHER" id="PTHR10133:SF27">
    <property type="entry name" value="DNA POLYMERASE NU"/>
    <property type="match status" value="1"/>
</dbReference>
<keyword evidence="2" id="KW-0235">DNA replication</keyword>
<evidence type="ECO:0000313" key="7">
    <source>
        <dbReference type="Proteomes" id="UP001180973"/>
    </source>
</evidence>
<evidence type="ECO:0000256" key="4">
    <source>
        <dbReference type="SAM" id="MobiDB-lite"/>
    </source>
</evidence>
<evidence type="ECO:0000256" key="2">
    <source>
        <dbReference type="ARBA" id="ARBA00022705"/>
    </source>
</evidence>
<feature type="region of interest" description="Disordered" evidence="4">
    <location>
        <begin position="447"/>
        <end position="473"/>
    </location>
</feature>
<comment type="catalytic activity">
    <reaction evidence="3">
        <text>DNA(n) + a 2'-deoxyribonucleoside 5'-triphosphate = DNA(n+1) + diphosphate</text>
        <dbReference type="Rhea" id="RHEA:22508"/>
        <dbReference type="Rhea" id="RHEA-COMP:17339"/>
        <dbReference type="Rhea" id="RHEA-COMP:17340"/>
        <dbReference type="ChEBI" id="CHEBI:33019"/>
        <dbReference type="ChEBI" id="CHEBI:61560"/>
        <dbReference type="ChEBI" id="CHEBI:173112"/>
        <dbReference type="EC" id="2.7.7.7"/>
    </reaction>
</comment>
<dbReference type="RefSeq" id="WP_311412967.1">
    <property type="nucleotide sequence ID" value="NZ_JAVRFL010000021.1"/>
</dbReference>
<dbReference type="Pfam" id="PF00476">
    <property type="entry name" value="DNA_pol_A"/>
    <property type="match status" value="1"/>
</dbReference>
<dbReference type="InterPro" id="IPR043502">
    <property type="entry name" value="DNA/RNA_pol_sf"/>
</dbReference>
<evidence type="ECO:0000256" key="1">
    <source>
        <dbReference type="ARBA" id="ARBA00012417"/>
    </source>
</evidence>
<evidence type="ECO:0000259" key="5">
    <source>
        <dbReference type="SMART" id="SM00482"/>
    </source>
</evidence>
<evidence type="ECO:0000256" key="3">
    <source>
        <dbReference type="ARBA" id="ARBA00049244"/>
    </source>
</evidence>
<feature type="region of interest" description="Disordered" evidence="4">
    <location>
        <begin position="113"/>
        <end position="140"/>
    </location>
</feature>
<feature type="compositionally biased region" description="Pro residues" evidence="4">
    <location>
        <begin position="117"/>
        <end position="127"/>
    </location>
</feature>
<feature type="compositionally biased region" description="Acidic residues" evidence="4">
    <location>
        <begin position="453"/>
        <end position="462"/>
    </location>
</feature>
<evidence type="ECO:0000313" key="6">
    <source>
        <dbReference type="EMBL" id="MDT0531021.1"/>
    </source>
</evidence>
<dbReference type="GO" id="GO:0004527">
    <property type="term" value="F:exonuclease activity"/>
    <property type="evidence" value="ECO:0007669"/>
    <property type="project" value="UniProtKB-KW"/>
</dbReference>
<proteinExistence type="predicted"/>
<feature type="domain" description="DNA-directed DNA polymerase family A palm" evidence="5">
    <location>
        <begin position="326"/>
        <end position="526"/>
    </location>
</feature>
<accession>A0ABU2WYR6</accession>
<dbReference type="PANTHER" id="PTHR10133">
    <property type="entry name" value="DNA POLYMERASE I"/>
    <property type="match status" value="1"/>
</dbReference>